<dbReference type="Gene3D" id="6.20.440.10">
    <property type="match status" value="1"/>
</dbReference>
<evidence type="ECO:0000256" key="5">
    <source>
        <dbReference type="ARBA" id="ARBA00049026"/>
    </source>
</evidence>
<dbReference type="PANTHER" id="PTHR11773:SF1">
    <property type="entry name" value="GLYCINE DEHYDROGENASE (DECARBOXYLATING), MITOCHONDRIAL"/>
    <property type="match status" value="1"/>
</dbReference>
<dbReference type="Gene3D" id="3.90.1150.10">
    <property type="entry name" value="Aspartate Aminotransferase, domain 1"/>
    <property type="match status" value="1"/>
</dbReference>
<dbReference type="NCBIfam" id="NF003346">
    <property type="entry name" value="PRK04366.1"/>
    <property type="match status" value="1"/>
</dbReference>
<dbReference type="GO" id="GO:0005960">
    <property type="term" value="C:glycine cleavage complex"/>
    <property type="evidence" value="ECO:0007669"/>
    <property type="project" value="TreeGrafter"/>
</dbReference>
<dbReference type="AlphaFoldDB" id="A0A840UKF1"/>
<sequence length="485" mass="51910">MNGIVGASGLILDELLLWEKGGKGRRGMSMVAAEVPEAPIAPELCGEGPDFPDLSEIDVVRHYTRLSQWNFGVDSGMYPLGSCTMKYNPKLNDRLAATPEIACVHPMLDDASCQGVLRIMFELQQFLAAITGLDAVSLQPAAGAQGELAGMLIFAAWFQSRGERRTKILIPDTAHGTNPASAALCGFTPVPLKSGADGRLAVETVAAAMDGETAGIMLTNPNTLGIFESNIRAIADVVHSGGGLVYGDGANMNAVMGIADAGKCGIDVMHLNLHKTFSTPHGGGGPGAGPVCVVRVLEPFLPGPRVVQDDGGYRLAAGGPESIGRLHAFHGNFSVLVRAWAYIRSMGPENLRQASRLAVLNANYLKERLKGTLHLPYDQPSLHECVFSDLLQHGAGVTTLDIAKRLIDYGYHPPTIYFPLVVPGAIMIEPTETECRDDLDQFVAALKAVVQEARDNPELLRQAPVRTKVRRLDETRAARHPCLRG</sequence>
<keyword evidence="8" id="KW-1185">Reference proteome</keyword>
<dbReference type="Gene3D" id="3.40.640.10">
    <property type="entry name" value="Type I PLP-dependent aspartate aminotransferase-like (Major domain)"/>
    <property type="match status" value="1"/>
</dbReference>
<accession>A0A840UKF1</accession>
<evidence type="ECO:0000259" key="6">
    <source>
        <dbReference type="Pfam" id="PF21478"/>
    </source>
</evidence>
<comment type="catalytic activity">
    <reaction evidence="5">
        <text>N(6)-[(R)-lipoyl]-L-lysyl-[glycine-cleavage complex H protein] + glycine + H(+) = N(6)-[(R)-S(8)-aminomethyldihydrolipoyl]-L-lysyl-[glycine-cleavage complex H protein] + CO2</text>
        <dbReference type="Rhea" id="RHEA:24304"/>
        <dbReference type="Rhea" id="RHEA-COMP:10494"/>
        <dbReference type="Rhea" id="RHEA-COMP:10495"/>
        <dbReference type="ChEBI" id="CHEBI:15378"/>
        <dbReference type="ChEBI" id="CHEBI:16526"/>
        <dbReference type="ChEBI" id="CHEBI:57305"/>
        <dbReference type="ChEBI" id="CHEBI:83099"/>
        <dbReference type="ChEBI" id="CHEBI:83143"/>
        <dbReference type="EC" id="1.4.4.2"/>
    </reaction>
</comment>
<dbReference type="InterPro" id="IPR049316">
    <property type="entry name" value="GDC-P_C"/>
</dbReference>
<dbReference type="SUPFAM" id="SSF53383">
    <property type="entry name" value="PLP-dependent transferases"/>
    <property type="match status" value="1"/>
</dbReference>
<protein>
    <recommendedName>
        <fullName evidence="2">glycine dehydrogenase (aminomethyl-transferring)</fullName>
        <ecNumber evidence="2">1.4.4.2</ecNumber>
    </recommendedName>
</protein>
<organism evidence="7 8">
    <name type="scientific">Desulfoprunum benzoelyticum</name>
    <dbReference type="NCBI Taxonomy" id="1506996"/>
    <lineage>
        <taxon>Bacteria</taxon>
        <taxon>Pseudomonadati</taxon>
        <taxon>Thermodesulfobacteriota</taxon>
        <taxon>Desulfobulbia</taxon>
        <taxon>Desulfobulbales</taxon>
        <taxon>Desulfobulbaceae</taxon>
        <taxon>Desulfoprunum</taxon>
    </lineage>
</organism>
<evidence type="ECO:0000256" key="4">
    <source>
        <dbReference type="ARBA" id="ARBA00023002"/>
    </source>
</evidence>
<proteinExistence type="predicted"/>
<dbReference type="GO" id="GO:0004375">
    <property type="term" value="F:glycine dehydrogenase (decarboxylating) activity"/>
    <property type="evidence" value="ECO:0007669"/>
    <property type="project" value="UniProtKB-EC"/>
</dbReference>
<dbReference type="GO" id="GO:0016594">
    <property type="term" value="F:glycine binding"/>
    <property type="evidence" value="ECO:0007669"/>
    <property type="project" value="TreeGrafter"/>
</dbReference>
<dbReference type="InterPro" id="IPR015424">
    <property type="entry name" value="PyrdxlP-dep_Trfase"/>
</dbReference>
<dbReference type="Pfam" id="PF21478">
    <property type="entry name" value="GcvP2_C"/>
    <property type="match status" value="1"/>
</dbReference>
<dbReference type="PANTHER" id="PTHR11773">
    <property type="entry name" value="GLYCINE DEHYDROGENASE, DECARBOXYLATING"/>
    <property type="match status" value="1"/>
</dbReference>
<evidence type="ECO:0000256" key="2">
    <source>
        <dbReference type="ARBA" id="ARBA00012134"/>
    </source>
</evidence>
<dbReference type="GO" id="GO:0030170">
    <property type="term" value="F:pyridoxal phosphate binding"/>
    <property type="evidence" value="ECO:0007669"/>
    <property type="project" value="TreeGrafter"/>
</dbReference>
<evidence type="ECO:0000256" key="1">
    <source>
        <dbReference type="ARBA" id="ARBA00003788"/>
    </source>
</evidence>
<dbReference type="EC" id="1.4.4.2" evidence="2"/>
<comment type="function">
    <text evidence="1">The glycine cleavage system catalyzes the degradation of glycine. The P protein binds the alpha-amino group of glycine through its pyridoxal phosphate cofactor; CO(2) is released and the remaining methylamine moiety is then transferred to the lipoamide cofactor of the H protein.</text>
</comment>
<feature type="domain" description="Glycine dehydrogenase C-terminal" evidence="6">
    <location>
        <begin position="354"/>
        <end position="455"/>
    </location>
</feature>
<comment type="caution">
    <text evidence="7">The sequence shown here is derived from an EMBL/GenBank/DDBJ whole genome shotgun (WGS) entry which is preliminary data.</text>
</comment>
<name>A0A840UKF1_9BACT</name>
<evidence type="ECO:0000256" key="3">
    <source>
        <dbReference type="ARBA" id="ARBA00022898"/>
    </source>
</evidence>
<dbReference type="FunFam" id="3.90.1150.10:FF:000014">
    <property type="entry name" value="Probable glycine dehydrogenase (decarboxylating) subunit 2"/>
    <property type="match status" value="1"/>
</dbReference>
<dbReference type="RefSeq" id="WP_183348046.1">
    <property type="nucleotide sequence ID" value="NZ_JACHEO010000002.1"/>
</dbReference>
<dbReference type="InterPro" id="IPR015422">
    <property type="entry name" value="PyrdxlP-dep_Trfase_small"/>
</dbReference>
<evidence type="ECO:0000313" key="7">
    <source>
        <dbReference type="EMBL" id="MBB5346817.1"/>
    </source>
</evidence>
<dbReference type="GO" id="GO:0005829">
    <property type="term" value="C:cytosol"/>
    <property type="evidence" value="ECO:0007669"/>
    <property type="project" value="TreeGrafter"/>
</dbReference>
<keyword evidence="4 7" id="KW-0560">Oxidoreductase</keyword>
<gene>
    <name evidence="7" type="ORF">HNQ81_000527</name>
</gene>
<dbReference type="EMBL" id="JACHEO010000002">
    <property type="protein sequence ID" value="MBB5346817.1"/>
    <property type="molecule type" value="Genomic_DNA"/>
</dbReference>
<reference evidence="7 8" key="1">
    <citation type="submission" date="2020-08" db="EMBL/GenBank/DDBJ databases">
        <title>Genomic Encyclopedia of Type Strains, Phase IV (KMG-IV): sequencing the most valuable type-strain genomes for metagenomic binning, comparative biology and taxonomic classification.</title>
        <authorList>
            <person name="Goeker M."/>
        </authorList>
    </citation>
    <scope>NUCLEOTIDE SEQUENCE [LARGE SCALE GENOMIC DNA]</scope>
    <source>
        <strain evidence="7 8">DSM 28570</strain>
    </source>
</reference>
<keyword evidence="3" id="KW-0663">Pyridoxal phosphate</keyword>
<dbReference type="FunFam" id="3.40.640.10:FF:000224">
    <property type="entry name" value="Probable glycine dehydrogenase (decarboxylating) subunit 2"/>
    <property type="match status" value="1"/>
</dbReference>
<dbReference type="GO" id="GO:0019464">
    <property type="term" value="P:glycine decarboxylation via glycine cleavage system"/>
    <property type="evidence" value="ECO:0007669"/>
    <property type="project" value="TreeGrafter"/>
</dbReference>
<dbReference type="InterPro" id="IPR015421">
    <property type="entry name" value="PyrdxlP-dep_Trfase_major"/>
</dbReference>
<dbReference type="Proteomes" id="UP000539642">
    <property type="component" value="Unassembled WGS sequence"/>
</dbReference>
<dbReference type="InterPro" id="IPR020581">
    <property type="entry name" value="GDC_P"/>
</dbReference>
<evidence type="ECO:0000313" key="8">
    <source>
        <dbReference type="Proteomes" id="UP000539642"/>
    </source>
</evidence>